<feature type="chain" id="PRO_5028847671" description="YD repeat-containing protein" evidence="1">
    <location>
        <begin position="24"/>
        <end position="242"/>
    </location>
</feature>
<evidence type="ECO:0008006" key="4">
    <source>
        <dbReference type="Google" id="ProtNLM"/>
    </source>
</evidence>
<gene>
    <name evidence="2" type="ORF">HQ865_16230</name>
</gene>
<reference evidence="2 3" key="1">
    <citation type="submission" date="2020-05" db="EMBL/GenBank/DDBJ databases">
        <title>Mucilaginibacter mali sp. nov.</title>
        <authorList>
            <person name="Kim H.S."/>
            <person name="Lee K.C."/>
            <person name="Suh M.K."/>
            <person name="Kim J.-S."/>
            <person name="Han K.-I."/>
            <person name="Eom M.K."/>
            <person name="Shin Y.K."/>
            <person name="Lee J.-S."/>
        </authorList>
    </citation>
    <scope>NUCLEOTIDE SEQUENCE [LARGE SCALE GENOMIC DNA]</scope>
    <source>
        <strain evidence="2 3">G2-14</strain>
    </source>
</reference>
<dbReference type="EMBL" id="CP054139">
    <property type="protein sequence ID" value="QKJ31238.1"/>
    <property type="molecule type" value="Genomic_DNA"/>
</dbReference>
<keyword evidence="1" id="KW-0732">Signal</keyword>
<dbReference type="Proteomes" id="UP000505355">
    <property type="component" value="Chromosome"/>
</dbReference>
<organism evidence="2 3">
    <name type="scientific">Mucilaginibacter mali</name>
    <dbReference type="NCBI Taxonomy" id="2740462"/>
    <lineage>
        <taxon>Bacteria</taxon>
        <taxon>Pseudomonadati</taxon>
        <taxon>Bacteroidota</taxon>
        <taxon>Sphingobacteriia</taxon>
        <taxon>Sphingobacteriales</taxon>
        <taxon>Sphingobacteriaceae</taxon>
        <taxon>Mucilaginibacter</taxon>
    </lineage>
</organism>
<evidence type="ECO:0000313" key="3">
    <source>
        <dbReference type="Proteomes" id="UP000505355"/>
    </source>
</evidence>
<dbReference type="KEGG" id="mmab:HQ865_16230"/>
<feature type="signal peptide" evidence="1">
    <location>
        <begin position="1"/>
        <end position="23"/>
    </location>
</feature>
<keyword evidence="3" id="KW-1185">Reference proteome</keyword>
<accession>A0A7D4UBW0</accession>
<protein>
    <recommendedName>
        <fullName evidence="4">YD repeat-containing protein</fullName>
    </recommendedName>
</protein>
<proteinExistence type="predicted"/>
<name>A0A7D4UBW0_9SPHI</name>
<sequence>MNLIKTTLAVIIISCSFIYNSTAQTTRTVKQDETLKGRVMQLSQTDTPIKKEGTVPAVKDTLFRFITKFDKAGSTSRVTAYIKNSINMYSDKKTLDTTITTYTHHRDARGILTRSDVEQGPGEQMRSVISYDGGGNIRQDSILSAELKTLYKSDETNRLSEITMLDRKGNVNIIVKYNYDQRGNESKTTNFNTTGKLNSTTYFIYKTYDTKGNWTKRTVQTDYKNGTSSPGSIQERAYVYYK</sequence>
<dbReference type="AlphaFoldDB" id="A0A7D4UBW0"/>
<dbReference type="RefSeq" id="WP_173415904.1">
    <property type="nucleotide sequence ID" value="NZ_CP054139.1"/>
</dbReference>
<dbReference type="Gene3D" id="2.180.10.10">
    <property type="entry name" value="RHS repeat-associated core"/>
    <property type="match status" value="1"/>
</dbReference>
<evidence type="ECO:0000313" key="2">
    <source>
        <dbReference type="EMBL" id="QKJ31238.1"/>
    </source>
</evidence>
<evidence type="ECO:0000256" key="1">
    <source>
        <dbReference type="SAM" id="SignalP"/>
    </source>
</evidence>